<protein>
    <submittedName>
        <fullName evidence="1">Uncharacterized protein</fullName>
    </submittedName>
</protein>
<comment type="caution">
    <text evidence="1">The sequence shown here is derived from an EMBL/GenBank/DDBJ whole genome shotgun (WGS) entry which is preliminary data.</text>
</comment>
<proteinExistence type="predicted"/>
<sequence>MFNYLSRLSSSGRQFVSLYPVPHSLVSSLPALSTFDLTVSLSCLSSPKNLRLFSCSAISLLFCPSRPALPTLVCHMYLSSLVIVNLTHLCVDLLSLFTES</sequence>
<dbReference type="Proteomes" id="UP000822688">
    <property type="component" value="Chromosome V"/>
</dbReference>
<evidence type="ECO:0000313" key="2">
    <source>
        <dbReference type="Proteomes" id="UP000822688"/>
    </source>
</evidence>
<evidence type="ECO:0000313" key="1">
    <source>
        <dbReference type="EMBL" id="KAG0574439.1"/>
    </source>
</evidence>
<dbReference type="AlphaFoldDB" id="A0A8T0HUM0"/>
<accession>A0A8T0HUM0</accession>
<dbReference type="EMBL" id="CM026426">
    <property type="protein sequence ID" value="KAG0574439.1"/>
    <property type="molecule type" value="Genomic_DNA"/>
</dbReference>
<name>A0A8T0HUM0_CERPU</name>
<organism evidence="1 2">
    <name type="scientific">Ceratodon purpureus</name>
    <name type="common">Fire moss</name>
    <name type="synonym">Dicranum purpureum</name>
    <dbReference type="NCBI Taxonomy" id="3225"/>
    <lineage>
        <taxon>Eukaryota</taxon>
        <taxon>Viridiplantae</taxon>
        <taxon>Streptophyta</taxon>
        <taxon>Embryophyta</taxon>
        <taxon>Bryophyta</taxon>
        <taxon>Bryophytina</taxon>
        <taxon>Bryopsida</taxon>
        <taxon>Dicranidae</taxon>
        <taxon>Pseudoditrichales</taxon>
        <taxon>Ditrichaceae</taxon>
        <taxon>Ceratodon</taxon>
    </lineage>
</organism>
<keyword evidence="2" id="KW-1185">Reference proteome</keyword>
<gene>
    <name evidence="1" type="ORF">KC19_VG262300</name>
</gene>
<reference evidence="1" key="1">
    <citation type="submission" date="2020-06" db="EMBL/GenBank/DDBJ databases">
        <title>WGS assembly of Ceratodon purpureus strain R40.</title>
        <authorList>
            <person name="Carey S.B."/>
            <person name="Jenkins J."/>
            <person name="Shu S."/>
            <person name="Lovell J.T."/>
            <person name="Sreedasyam A."/>
            <person name="Maumus F."/>
            <person name="Tiley G.P."/>
            <person name="Fernandez-Pozo N."/>
            <person name="Barry K."/>
            <person name="Chen C."/>
            <person name="Wang M."/>
            <person name="Lipzen A."/>
            <person name="Daum C."/>
            <person name="Saski C.A."/>
            <person name="Payton A.C."/>
            <person name="Mcbreen J.C."/>
            <person name="Conrad R.E."/>
            <person name="Kollar L.M."/>
            <person name="Olsson S."/>
            <person name="Huttunen S."/>
            <person name="Landis J.B."/>
            <person name="Wickett N.J."/>
            <person name="Johnson M.G."/>
            <person name="Rensing S.A."/>
            <person name="Grimwood J."/>
            <person name="Schmutz J."/>
            <person name="Mcdaniel S.F."/>
        </authorList>
    </citation>
    <scope>NUCLEOTIDE SEQUENCE</scope>
    <source>
        <strain evidence="1">R40</strain>
    </source>
</reference>